<protein>
    <submittedName>
        <fullName evidence="12">Mycothione reductase</fullName>
        <ecNumber evidence="12">1.8.1.15</ecNumber>
    </submittedName>
</protein>
<feature type="domain" description="Pyridine nucleotide-disulphide oxidoreductase dimerisation" evidence="10">
    <location>
        <begin position="355"/>
        <end position="464"/>
    </location>
</feature>
<dbReference type="SUPFAM" id="SSF51905">
    <property type="entry name" value="FAD/NAD(P)-binding domain"/>
    <property type="match status" value="1"/>
</dbReference>
<dbReference type="GO" id="GO:0050627">
    <property type="term" value="F:mycothione reductase [NAD(P)H] activity"/>
    <property type="evidence" value="ECO:0007669"/>
    <property type="project" value="UniProtKB-EC"/>
</dbReference>
<dbReference type="Gene3D" id="3.30.390.30">
    <property type="match status" value="1"/>
</dbReference>
<evidence type="ECO:0000256" key="6">
    <source>
        <dbReference type="ARBA" id="ARBA00023002"/>
    </source>
</evidence>
<proteinExistence type="inferred from homology"/>
<dbReference type="InterPro" id="IPR016156">
    <property type="entry name" value="FAD/NAD-linked_Rdtase_dimer_sf"/>
</dbReference>
<dbReference type="NCBIfam" id="NF005884">
    <property type="entry name" value="PRK07846.1"/>
    <property type="match status" value="1"/>
</dbReference>
<dbReference type="InterPro" id="IPR012999">
    <property type="entry name" value="Pyr_OxRdtase_I_AS"/>
</dbReference>
<dbReference type="SUPFAM" id="SSF55424">
    <property type="entry name" value="FAD/NAD-linked reductases, dimerisation (C-terminal) domain"/>
    <property type="match status" value="1"/>
</dbReference>
<dbReference type="InterPro" id="IPR036188">
    <property type="entry name" value="FAD/NAD-bd_sf"/>
</dbReference>
<comment type="caution">
    <text evidence="12">The sequence shown here is derived from an EMBL/GenBank/DDBJ whole genome shotgun (WGS) entry which is preliminary data.</text>
</comment>
<keyword evidence="3 9" id="KW-0285">Flavoprotein</keyword>
<dbReference type="Gene3D" id="3.50.50.60">
    <property type="entry name" value="FAD/NAD(P)-binding domain"/>
    <property type="match status" value="2"/>
</dbReference>
<accession>A0ABT2K054</accession>
<gene>
    <name evidence="12" type="ORF">LHJ74_27165</name>
</gene>
<dbReference type="Proteomes" id="UP001156389">
    <property type="component" value="Unassembled WGS sequence"/>
</dbReference>
<dbReference type="PIRSF" id="PIRSF000350">
    <property type="entry name" value="Mercury_reductase_MerA"/>
    <property type="match status" value="1"/>
</dbReference>
<dbReference type="PANTHER" id="PTHR43014">
    <property type="entry name" value="MERCURIC REDUCTASE"/>
    <property type="match status" value="1"/>
</dbReference>
<feature type="domain" description="FAD/NAD(P)-binding" evidence="11">
    <location>
        <begin position="4"/>
        <end position="333"/>
    </location>
</feature>
<evidence type="ECO:0000256" key="7">
    <source>
        <dbReference type="ARBA" id="ARBA00023157"/>
    </source>
</evidence>
<evidence type="ECO:0000259" key="10">
    <source>
        <dbReference type="Pfam" id="PF02852"/>
    </source>
</evidence>
<dbReference type="Pfam" id="PF07992">
    <property type="entry name" value="Pyr_redox_2"/>
    <property type="match status" value="1"/>
</dbReference>
<evidence type="ECO:0000259" key="11">
    <source>
        <dbReference type="Pfam" id="PF07992"/>
    </source>
</evidence>
<evidence type="ECO:0000256" key="5">
    <source>
        <dbReference type="ARBA" id="ARBA00022857"/>
    </source>
</evidence>
<sequence>MSHYDLVVIGTGSGNSLVDHRFAGWRTALVEKGTFGGTCLNVGCIPTKMYVHTADLAVAPAAGARLGVDAELRGVRWREVRDRVFGRIDPIARDGRAYRLAHEDNAGLTVYEGQGRFTGHKELTISFPDAGGSGAPGRGEETVTADKFVLAAGSRPVAPDIPGLAESGYHTSDTVMRIDELPRSMVILGSGFVAAEFAHVFASFGVQVTVIARSGALLRAEDADISTRFTELAAQRFDVRLRRTAERARRTGSGIALDLTGPAGTETVEGELLLVATGRRSNSDLLDVAATGVTTTDGGRVSVDPQQRTSVPGIYALGDLSSPYELKHVANHEARVVQHNLLHPDQPVAADHRYVPHAVFTSPQIAAVGLTEREARERGVRFVSATAEYAGIAYGWAMEDTTGFAKLLADPSTGLLLGAHIIGPQAATLIQPLIQAMNFGLDARSMARGQLWIHPAMPELVENALLALPLDA</sequence>
<dbReference type="InterPro" id="IPR023753">
    <property type="entry name" value="FAD/NAD-binding_dom"/>
</dbReference>
<dbReference type="PANTHER" id="PTHR43014:SF5">
    <property type="entry name" value="GLUTATHIONE REDUCTASE (NADPH)"/>
    <property type="match status" value="1"/>
</dbReference>
<keyword evidence="5" id="KW-0521">NADP</keyword>
<evidence type="ECO:0000256" key="3">
    <source>
        <dbReference type="ARBA" id="ARBA00022630"/>
    </source>
</evidence>
<evidence type="ECO:0000256" key="4">
    <source>
        <dbReference type="ARBA" id="ARBA00022827"/>
    </source>
</evidence>
<dbReference type="InterPro" id="IPR001100">
    <property type="entry name" value="Pyr_nuc-diS_OxRdtase"/>
</dbReference>
<evidence type="ECO:0000256" key="2">
    <source>
        <dbReference type="ARBA" id="ARBA00007532"/>
    </source>
</evidence>
<organism evidence="12 13">
    <name type="scientific">Streptomyces gossypii</name>
    <dbReference type="NCBI Taxonomy" id="2883101"/>
    <lineage>
        <taxon>Bacteria</taxon>
        <taxon>Bacillati</taxon>
        <taxon>Actinomycetota</taxon>
        <taxon>Actinomycetes</taxon>
        <taxon>Kitasatosporales</taxon>
        <taxon>Streptomycetaceae</taxon>
        <taxon>Streptomyces</taxon>
    </lineage>
</organism>
<evidence type="ECO:0000256" key="9">
    <source>
        <dbReference type="RuleBase" id="RU003691"/>
    </source>
</evidence>
<dbReference type="InterPro" id="IPR004099">
    <property type="entry name" value="Pyr_nucl-diS_OxRdtase_dimer"/>
</dbReference>
<keyword evidence="6 9" id="KW-0560">Oxidoreductase</keyword>
<dbReference type="EMBL" id="JAJAGO010000014">
    <property type="protein sequence ID" value="MCT2593540.1"/>
    <property type="molecule type" value="Genomic_DNA"/>
</dbReference>
<keyword evidence="7" id="KW-1015">Disulfide bond</keyword>
<evidence type="ECO:0000313" key="13">
    <source>
        <dbReference type="Proteomes" id="UP001156389"/>
    </source>
</evidence>
<comment type="cofactor">
    <cofactor evidence="1">
        <name>FAD</name>
        <dbReference type="ChEBI" id="CHEBI:57692"/>
    </cofactor>
</comment>
<dbReference type="Pfam" id="PF02852">
    <property type="entry name" value="Pyr_redox_dim"/>
    <property type="match status" value="1"/>
</dbReference>
<evidence type="ECO:0000256" key="1">
    <source>
        <dbReference type="ARBA" id="ARBA00001974"/>
    </source>
</evidence>
<name>A0ABT2K054_9ACTN</name>
<keyword evidence="13" id="KW-1185">Reference proteome</keyword>
<evidence type="ECO:0000313" key="12">
    <source>
        <dbReference type="EMBL" id="MCT2593540.1"/>
    </source>
</evidence>
<dbReference type="EC" id="1.8.1.15" evidence="12"/>
<keyword evidence="8 9" id="KW-0676">Redox-active center</keyword>
<comment type="similarity">
    <text evidence="2 9">Belongs to the class-I pyridine nucleotide-disulfide oxidoreductase family.</text>
</comment>
<evidence type="ECO:0000256" key="8">
    <source>
        <dbReference type="ARBA" id="ARBA00023284"/>
    </source>
</evidence>
<keyword evidence="4 9" id="KW-0274">FAD</keyword>
<dbReference type="PRINTS" id="PR00368">
    <property type="entry name" value="FADPNR"/>
</dbReference>
<dbReference type="RefSeq" id="WP_260220915.1">
    <property type="nucleotide sequence ID" value="NZ_JAJAGO010000014.1"/>
</dbReference>
<reference evidence="12 13" key="1">
    <citation type="submission" date="2021-10" db="EMBL/GenBank/DDBJ databases">
        <title>Streptomyces gossypii sp. nov., isolated from soil collected from cotton field.</title>
        <authorList>
            <person name="Ge X."/>
            <person name="Chen X."/>
            <person name="Liu W."/>
        </authorList>
    </citation>
    <scope>NUCLEOTIDE SEQUENCE [LARGE SCALE GENOMIC DNA]</scope>
    <source>
        <strain evidence="12 13">N2-109</strain>
    </source>
</reference>
<dbReference type="PROSITE" id="PS00076">
    <property type="entry name" value="PYRIDINE_REDOX_1"/>
    <property type="match status" value="1"/>
</dbReference>
<dbReference type="PRINTS" id="PR00411">
    <property type="entry name" value="PNDRDTASEI"/>
</dbReference>